<comment type="caution">
    <text evidence="1">The sequence shown here is derived from an EMBL/GenBank/DDBJ whole genome shotgun (WGS) entry which is preliminary data.</text>
</comment>
<proteinExistence type="predicted"/>
<organism evidence="1 2">
    <name type="scientific">Zymoseptoria brevis</name>
    <dbReference type="NCBI Taxonomy" id="1047168"/>
    <lineage>
        <taxon>Eukaryota</taxon>
        <taxon>Fungi</taxon>
        <taxon>Dikarya</taxon>
        <taxon>Ascomycota</taxon>
        <taxon>Pezizomycotina</taxon>
        <taxon>Dothideomycetes</taxon>
        <taxon>Dothideomycetidae</taxon>
        <taxon>Mycosphaerellales</taxon>
        <taxon>Mycosphaerellaceae</taxon>
        <taxon>Zymoseptoria</taxon>
    </lineage>
</organism>
<dbReference type="EMBL" id="LAFY01000368">
    <property type="protein sequence ID" value="KJX99047.1"/>
    <property type="molecule type" value="Genomic_DNA"/>
</dbReference>
<accession>A0A0F4GPS3</accession>
<protein>
    <submittedName>
        <fullName evidence="1">Uncharacterized protein</fullName>
    </submittedName>
</protein>
<evidence type="ECO:0000313" key="2">
    <source>
        <dbReference type="Proteomes" id="UP000033647"/>
    </source>
</evidence>
<name>A0A0F4GPS3_9PEZI</name>
<evidence type="ECO:0000313" key="1">
    <source>
        <dbReference type="EMBL" id="KJX99047.1"/>
    </source>
</evidence>
<gene>
    <name evidence="1" type="ORF">TI39_contig376g00009</name>
</gene>
<dbReference type="OrthoDB" id="4232400at2759"/>
<dbReference type="Proteomes" id="UP000033647">
    <property type="component" value="Unassembled WGS sequence"/>
</dbReference>
<dbReference type="AlphaFoldDB" id="A0A0F4GPS3"/>
<dbReference type="STRING" id="1047168.A0A0F4GPS3"/>
<sequence length="92" mass="10821">MASSNPENKYSSLPRLTDADKKFLKDYGGEFKFLRCYHLKINDEEERAEGRVILKAIMARQNKPEWQHDARALAELKEDPTSHIADWHLEYD</sequence>
<reference evidence="1 2" key="1">
    <citation type="submission" date="2015-03" db="EMBL/GenBank/DDBJ databases">
        <title>RNA-seq based gene annotation and comparative genomics of four Zymoseptoria species reveal species-specific pathogenicity related genes and transposable element activity.</title>
        <authorList>
            <person name="Grandaubert J."/>
            <person name="Bhattacharyya A."/>
            <person name="Stukenbrock E.H."/>
        </authorList>
    </citation>
    <scope>NUCLEOTIDE SEQUENCE [LARGE SCALE GENOMIC DNA]</scope>
    <source>
        <strain evidence="1 2">Zb18110</strain>
    </source>
</reference>
<keyword evidence="2" id="KW-1185">Reference proteome</keyword>